<dbReference type="Pfam" id="PF15801">
    <property type="entry name" value="zf-C6H2"/>
    <property type="match status" value="1"/>
</dbReference>
<dbReference type="NCBIfam" id="TIGR00500">
    <property type="entry name" value="met_pdase_I"/>
    <property type="match status" value="1"/>
</dbReference>
<dbReference type="PANTHER" id="PTHR43330">
    <property type="entry name" value="METHIONINE AMINOPEPTIDASE"/>
    <property type="match status" value="1"/>
</dbReference>
<dbReference type="GO" id="GO:0005829">
    <property type="term" value="C:cytosol"/>
    <property type="evidence" value="ECO:0007669"/>
    <property type="project" value="TreeGrafter"/>
</dbReference>
<keyword evidence="1 8" id="KW-0031">Aminopeptidase</keyword>
<dbReference type="PRINTS" id="PR00599">
    <property type="entry name" value="MAPEPTIDASE"/>
</dbReference>
<dbReference type="PANTHER" id="PTHR43330:SF7">
    <property type="entry name" value="METHIONINE AMINOPEPTIDASE 1"/>
    <property type="match status" value="1"/>
</dbReference>
<dbReference type="InterPro" id="IPR031615">
    <property type="entry name" value="Zfn-C6H2"/>
</dbReference>
<keyword evidence="2 8" id="KW-0963">Cytoplasm</keyword>
<comment type="cofactor">
    <cofactor evidence="8">
        <name>Zn(2+)</name>
        <dbReference type="ChEBI" id="CHEBI:29105"/>
    </cofactor>
    <cofactor evidence="8">
        <name>Co(2+)</name>
        <dbReference type="ChEBI" id="CHEBI:48828"/>
    </cofactor>
    <cofactor evidence="8">
        <name>Mn(2+)</name>
        <dbReference type="ChEBI" id="CHEBI:29035"/>
    </cofactor>
    <cofactor evidence="8">
        <name>Fe(2+)</name>
        <dbReference type="ChEBI" id="CHEBI:29033"/>
    </cofactor>
    <text evidence="8">Binds 2 divalent metal cations per subunit. Has a high-affinity and a low affinity metal-binding site. The true nature of the physiological cofactor is under debate. The enzyme is active with zinc, cobalt, manganese or divalent iron ions. Has high activity with zinc; zinc cofactor is transferred into the active site region by the ZNG1 zinc chaperone.</text>
</comment>
<comment type="cofactor">
    <cofactor evidence="10">
        <name>Co(2+)</name>
        <dbReference type="ChEBI" id="CHEBI:48828"/>
    </cofactor>
    <cofactor evidence="10">
        <name>Zn(2+)</name>
        <dbReference type="ChEBI" id="CHEBI:29105"/>
    </cofactor>
    <cofactor evidence="10">
        <name>Mn(2+)</name>
        <dbReference type="ChEBI" id="CHEBI:29035"/>
    </cofactor>
    <cofactor evidence="10">
        <name>Fe(2+)</name>
        <dbReference type="ChEBI" id="CHEBI:29033"/>
    </cofactor>
    <text evidence="10">Binds 2 divalent metal cations per subunit. Has a high-affinity and a low affinity metal-binding site. The true nature of the physiological cofactor is under debate. The enzyme is active with cobalt, zinc, manganese or divalent iron ions.</text>
</comment>
<dbReference type="InterPro" id="IPR002467">
    <property type="entry name" value="Pept_M24A_MAP1"/>
</dbReference>
<dbReference type="EC" id="3.4.11.18" evidence="10"/>
<evidence type="ECO:0000256" key="7">
    <source>
        <dbReference type="ARBA" id="ARBA00022833"/>
    </source>
</evidence>
<comment type="subunit">
    <text evidence="8">Associates with the 60S ribosomal subunit of the 80S translational complex.</text>
</comment>
<dbReference type="InParanoid" id="A0A1Y2F755"/>
<feature type="binding site" evidence="8">
    <location>
        <position position="372"/>
    </location>
    <ligand>
        <name>Zn(2+)</name>
        <dbReference type="ChEBI" id="CHEBI:29105"/>
        <label>3</label>
    </ligand>
</feature>
<evidence type="ECO:0000313" key="12">
    <source>
        <dbReference type="EMBL" id="ORY79728.1"/>
    </source>
</evidence>
<evidence type="ECO:0000256" key="10">
    <source>
        <dbReference type="RuleBase" id="RU003653"/>
    </source>
</evidence>
<gene>
    <name evidence="12" type="ORF">BCR35DRAFT_279301</name>
</gene>
<feature type="binding site" evidence="8">
    <location>
        <position position="314"/>
    </location>
    <ligand>
        <name>a protein</name>
        <dbReference type="ChEBI" id="CHEBI:16541"/>
    </ligand>
    <ligandPart>
        <name>N-terminal L-methionine residue</name>
        <dbReference type="ChEBI" id="CHEBI:64731"/>
    </ligandPart>
</feature>
<evidence type="ECO:0000313" key="13">
    <source>
        <dbReference type="Proteomes" id="UP000193467"/>
    </source>
</evidence>
<evidence type="ECO:0000256" key="8">
    <source>
        <dbReference type="HAMAP-Rule" id="MF_03174"/>
    </source>
</evidence>
<comment type="subcellular location">
    <subcellularLocation>
        <location evidence="8">Cytoplasm</location>
    </subcellularLocation>
</comment>
<keyword evidence="7" id="KW-0862">Zinc</keyword>
<sequence length="398" mass="43810">MATSSKPAFTPSSGMLCLNGCGKASNRAHTCPVCLKEGVSGAQFCSPSCFRDNYKTHKAKYHKPSVAVSTAIYNYPEGTKDAFADKFPDFRYTGTLRSVMPIVPVPKRHVPESIEYPDYGREANGQSFKEIAYNRKFNKCEVLTPKKIEAMRVVCKLGREVLDIAAAAIRPGITTLELDAIVHEECMKRNSYPSPLNYSKFPRSVCTSVNEIICHGIPDARPLEDGDIINLDVSLYHGGFHSDLNATYPVGNNVSTEKLLLIKTSRKCLDEAIRACKPGMEYGKLGAIIERVAAEQGFTTNRTYVGHGVNELFHSNAPQVSHYANNRDAGRMRPGQTFTIEPMICIGQEKPFHWPDNWAAATVDGKASAQFEETLLVTETGIEVLTAAPGWKLPEPDA</sequence>
<dbReference type="InterPro" id="IPR000994">
    <property type="entry name" value="Pept_M24"/>
</dbReference>
<dbReference type="STRING" id="106004.A0A1Y2F755"/>
<feature type="binding site" evidence="8">
    <location>
        <position position="372"/>
    </location>
    <ligand>
        <name>Zn(2+)</name>
        <dbReference type="ChEBI" id="CHEBI:29105"/>
        <label>4</label>
        <note>catalytic</note>
    </ligand>
</feature>
<dbReference type="InterPro" id="IPR036005">
    <property type="entry name" value="Creatinase/aminopeptidase-like"/>
</dbReference>
<comment type="similarity">
    <text evidence="8 9">Belongs to the peptidase M24A family. Methionine aminopeptidase type 1 subfamily.</text>
</comment>
<dbReference type="GO" id="GO:0008270">
    <property type="term" value="F:zinc ion binding"/>
    <property type="evidence" value="ECO:0007669"/>
    <property type="project" value="UniProtKB-KW"/>
</dbReference>
<dbReference type="EMBL" id="MCGR01000026">
    <property type="protein sequence ID" value="ORY79728.1"/>
    <property type="molecule type" value="Genomic_DNA"/>
</dbReference>
<feature type="binding site" evidence="8">
    <location>
        <position position="232"/>
    </location>
    <ligand>
        <name>Zn(2+)</name>
        <dbReference type="ChEBI" id="CHEBI:29105"/>
        <label>3</label>
    </ligand>
</feature>
<keyword evidence="4 8" id="KW-0479">Metal-binding</keyword>
<feature type="binding site" evidence="8">
    <location>
        <position position="243"/>
    </location>
    <ligand>
        <name>Zn(2+)</name>
        <dbReference type="ChEBI" id="CHEBI:29105"/>
        <label>3</label>
    </ligand>
</feature>
<dbReference type="Gene3D" id="3.90.230.10">
    <property type="entry name" value="Creatinase/methionine aminopeptidase superfamily"/>
    <property type="match status" value="1"/>
</dbReference>
<reference evidence="12 13" key="1">
    <citation type="submission" date="2016-07" db="EMBL/GenBank/DDBJ databases">
        <title>Pervasive Adenine N6-methylation of Active Genes in Fungi.</title>
        <authorList>
            <consortium name="DOE Joint Genome Institute"/>
            <person name="Mondo S.J."/>
            <person name="Dannebaum R.O."/>
            <person name="Kuo R.C."/>
            <person name="Labutti K."/>
            <person name="Haridas S."/>
            <person name="Kuo A."/>
            <person name="Salamov A."/>
            <person name="Ahrendt S.R."/>
            <person name="Lipzen A."/>
            <person name="Sullivan W."/>
            <person name="Andreopoulos W.B."/>
            <person name="Clum A."/>
            <person name="Lindquist E."/>
            <person name="Daum C."/>
            <person name="Ramamoorthy G.K."/>
            <person name="Gryganskyi A."/>
            <person name="Culley D."/>
            <person name="Magnuson J.K."/>
            <person name="James T.Y."/>
            <person name="O'Malley M.A."/>
            <person name="Stajich J.E."/>
            <person name="Spatafora J.W."/>
            <person name="Visel A."/>
            <person name="Grigoriev I.V."/>
        </authorList>
    </citation>
    <scope>NUCLEOTIDE SEQUENCE [LARGE SCALE GENOMIC DNA]</scope>
    <source>
        <strain evidence="12 13">62-1032</strain>
    </source>
</reference>
<dbReference type="Pfam" id="PF00557">
    <property type="entry name" value="Peptidase_M24"/>
    <property type="match status" value="1"/>
</dbReference>
<keyword evidence="3 8" id="KW-0645">Protease</keyword>
<evidence type="ECO:0000259" key="11">
    <source>
        <dbReference type="PROSITE" id="PS52013"/>
    </source>
</evidence>
<evidence type="ECO:0000256" key="9">
    <source>
        <dbReference type="PROSITE-ProRule" id="PRU01357"/>
    </source>
</evidence>
<keyword evidence="5 9" id="KW-0863">Zinc-finger</keyword>
<organism evidence="12 13">
    <name type="scientific">Leucosporidium creatinivorum</name>
    <dbReference type="NCBI Taxonomy" id="106004"/>
    <lineage>
        <taxon>Eukaryota</taxon>
        <taxon>Fungi</taxon>
        <taxon>Dikarya</taxon>
        <taxon>Basidiomycota</taxon>
        <taxon>Pucciniomycotina</taxon>
        <taxon>Microbotryomycetes</taxon>
        <taxon>Leucosporidiales</taxon>
        <taxon>Leucosporidium</taxon>
    </lineage>
</organism>
<accession>A0A1Y2F755</accession>
<dbReference type="FunCoup" id="A0A1Y2F755">
    <property type="interactions" value="604"/>
</dbReference>
<evidence type="ECO:0000256" key="3">
    <source>
        <dbReference type="ARBA" id="ARBA00022670"/>
    </source>
</evidence>
<dbReference type="GO" id="GO:0070006">
    <property type="term" value="F:metalloaminopeptidase activity"/>
    <property type="evidence" value="ECO:0007669"/>
    <property type="project" value="UniProtKB-UniRule"/>
</dbReference>
<feature type="binding site" evidence="8">
    <location>
        <position position="307"/>
    </location>
    <ligand>
        <name>Zn(2+)</name>
        <dbReference type="ChEBI" id="CHEBI:29105"/>
        <label>4</label>
        <note>catalytic</note>
    </ligand>
</feature>
<dbReference type="CDD" id="cd01086">
    <property type="entry name" value="MetAP1"/>
    <property type="match status" value="1"/>
</dbReference>
<evidence type="ECO:0000256" key="4">
    <source>
        <dbReference type="ARBA" id="ARBA00022723"/>
    </source>
</evidence>
<comment type="function">
    <text evidence="8 10">Cotranslationally removes the N-terminal methionine from nascent proteins. The N-terminal methionine is often cleaved when the second residue in the primary sequence is small and uncharged (Met-Ala-, Cys, Gly, Pro, Ser, Thr, or Val).</text>
</comment>
<dbReference type="SUPFAM" id="SSF55920">
    <property type="entry name" value="Creatinase/aminopeptidase"/>
    <property type="match status" value="1"/>
</dbReference>
<feature type="domain" description="C6H2-type" evidence="11">
    <location>
        <begin position="14"/>
        <end position="69"/>
    </location>
</feature>
<dbReference type="AlphaFoldDB" id="A0A1Y2F755"/>
<proteinExistence type="inferred from homology"/>
<keyword evidence="13" id="KW-1185">Reference proteome</keyword>
<dbReference type="Proteomes" id="UP000193467">
    <property type="component" value="Unassembled WGS sequence"/>
</dbReference>
<comment type="caution">
    <text evidence="12">The sequence shown here is derived from an EMBL/GenBank/DDBJ whole genome shotgun (WGS) entry which is preliminary data.</text>
</comment>
<dbReference type="HAMAP" id="MF_01974">
    <property type="entry name" value="MetAP_1"/>
    <property type="match status" value="1"/>
</dbReference>
<feature type="binding site" evidence="8">
    <location>
        <position position="243"/>
    </location>
    <ligand>
        <name>Zn(2+)</name>
        <dbReference type="ChEBI" id="CHEBI:29105"/>
        <label>4</label>
        <note>catalytic</note>
    </ligand>
</feature>
<name>A0A1Y2F755_9BASI</name>
<dbReference type="InterPro" id="IPR001714">
    <property type="entry name" value="Pept_M24_MAP"/>
</dbReference>
<keyword evidence="6 8" id="KW-0378">Hydrolase</keyword>
<dbReference type="GO" id="GO:0004239">
    <property type="term" value="F:initiator methionyl aminopeptidase activity"/>
    <property type="evidence" value="ECO:0007669"/>
    <property type="project" value="UniProtKB-UniRule"/>
</dbReference>
<dbReference type="GO" id="GO:0006508">
    <property type="term" value="P:proteolysis"/>
    <property type="evidence" value="ECO:0007669"/>
    <property type="project" value="UniProtKB-KW"/>
</dbReference>
<comment type="catalytic activity">
    <reaction evidence="8 10">
        <text>Release of N-terminal amino acids, preferentially methionine, from peptides and arylamides.</text>
        <dbReference type="EC" id="3.4.11.18"/>
    </reaction>
</comment>
<dbReference type="PROSITE" id="PS52013">
    <property type="entry name" value="ZF_C6H2"/>
    <property type="match status" value="1"/>
</dbReference>
<evidence type="ECO:0000256" key="1">
    <source>
        <dbReference type="ARBA" id="ARBA00022438"/>
    </source>
</evidence>
<feature type="binding site" evidence="8">
    <location>
        <position position="341"/>
    </location>
    <ligand>
        <name>Zn(2+)</name>
        <dbReference type="ChEBI" id="CHEBI:29105"/>
        <label>4</label>
        <note>catalytic</note>
    </ligand>
</feature>
<evidence type="ECO:0000256" key="2">
    <source>
        <dbReference type="ARBA" id="ARBA00022490"/>
    </source>
</evidence>
<evidence type="ECO:0000256" key="5">
    <source>
        <dbReference type="ARBA" id="ARBA00022771"/>
    </source>
</evidence>
<protein>
    <recommendedName>
        <fullName evidence="10">Methionine aminopeptidase</fullName>
        <ecNumber evidence="10">3.4.11.18</ecNumber>
    </recommendedName>
</protein>
<feature type="binding site" evidence="8">
    <location>
        <position position="215"/>
    </location>
    <ligand>
        <name>a protein</name>
        <dbReference type="ChEBI" id="CHEBI:16541"/>
    </ligand>
    <ligandPart>
        <name>N-terminal L-methionine residue</name>
        <dbReference type="ChEBI" id="CHEBI:64731"/>
    </ligandPart>
</feature>
<dbReference type="OrthoDB" id="3209743at2759"/>
<evidence type="ECO:0000256" key="6">
    <source>
        <dbReference type="ARBA" id="ARBA00022801"/>
    </source>
</evidence>